<dbReference type="Proteomes" id="UP000563426">
    <property type="component" value="Unassembled WGS sequence"/>
</dbReference>
<dbReference type="Gene3D" id="2.130.10.10">
    <property type="entry name" value="YVTN repeat-like/Quinoprotein amine dehydrogenase"/>
    <property type="match status" value="2"/>
</dbReference>
<dbReference type="RefSeq" id="WP_120524561.1">
    <property type="nucleotide sequence ID" value="NZ_JABFJV010000033.1"/>
</dbReference>
<sequence length="713" mass="79122">MPGLLANLSQWAHASDAELEALVEQADFGDFVASRDLPPLRERLLRLEREQGITEVHRRVSEKVLAAGARLVETPRYTGMQRCFALSPDGRHLAIASNRLGKSPGGDVCIWELATGRVVDAVGFEQTLVGSTGAPSCLQWSPSGEWLGVILNQVVIGVLRAFAGTLPSFTADVTRRWGSPPGWAVIHPKTVKNTGHLPAWCWSPDETHLFISTPGPDGALGCIVPFREGARVNEDSEGIRWCPARLDGQPSKSQPHTWVRWSPDGTRIHGYCKHEFVNEPNANPEHEQAHSSASVIDVRSGDLQYRFDELKLPAAFSPDGARLAYGEDPPRLANGLTAKTVANLSKYVDVRVYAVVEEYVWSRDGRRLAVLIRGYESFQVLIFEAGKLLCQMDLKRRSFGMASSSGDLGRWAWSPDGSMGACLLREAGSAEQWKREGGTVELWKVGPSPRMLRRLEGTSGIDGLAWGADDTLVGTGPHDIAFWDVNTAAPRFRASLELEPGRVPPPSDWNPWPDDVARFIPTEHGWDFMRAQPDGTVECPPGSRAQLEPRLMFSVEGRHAWPWRWALGTRHARWEDGVSLPAAPREEAPFEERRVTVPEGETLEARDARHGTWGFLKQYQAPTRPLDHYRAEPVFTHGPAICRANLTPYLGQCVLLRQTREGTWYALGALLEVSDEGLLLYPRAPIGSYRERLLSFRDILWIGPAVPLEPREG</sequence>
<protein>
    <recommendedName>
        <fullName evidence="3">WD40 repeat domain-containing protein</fullName>
    </recommendedName>
</protein>
<proteinExistence type="predicted"/>
<dbReference type="InterPro" id="IPR015943">
    <property type="entry name" value="WD40/YVTN_repeat-like_dom_sf"/>
</dbReference>
<evidence type="ECO:0000313" key="1">
    <source>
        <dbReference type="EMBL" id="NOK33258.1"/>
    </source>
</evidence>
<dbReference type="Pfam" id="PF07676">
    <property type="entry name" value="PD40"/>
    <property type="match status" value="1"/>
</dbReference>
<dbReference type="InterPro" id="IPR011659">
    <property type="entry name" value="WD40"/>
</dbReference>
<comment type="caution">
    <text evidence="1">The sequence shown here is derived from an EMBL/GenBank/DDBJ whole genome shotgun (WGS) entry which is preliminary data.</text>
</comment>
<dbReference type="OrthoDB" id="3795380at2"/>
<dbReference type="EMBL" id="JABFJV010000033">
    <property type="protein sequence ID" value="NOK33258.1"/>
    <property type="molecule type" value="Genomic_DNA"/>
</dbReference>
<dbReference type="AlphaFoldDB" id="A0A3A8IBE2"/>
<reference evidence="1 2" key="1">
    <citation type="submission" date="2020-05" db="EMBL/GenBank/DDBJ databases">
        <authorList>
            <person name="Whitworth D."/>
        </authorList>
    </citation>
    <scope>NUCLEOTIDE SEQUENCE [LARGE SCALE GENOMIC DNA]</scope>
    <source>
        <strain evidence="1 2">AB043B</strain>
    </source>
</reference>
<evidence type="ECO:0000313" key="2">
    <source>
        <dbReference type="Proteomes" id="UP000563426"/>
    </source>
</evidence>
<name>A0A3A8IBE2_9BACT</name>
<evidence type="ECO:0008006" key="3">
    <source>
        <dbReference type="Google" id="ProtNLM"/>
    </source>
</evidence>
<keyword evidence="2" id="KW-1185">Reference proteome</keyword>
<organism evidence="1 2">
    <name type="scientific">Corallococcus exercitus</name>
    <dbReference type="NCBI Taxonomy" id="2316736"/>
    <lineage>
        <taxon>Bacteria</taxon>
        <taxon>Pseudomonadati</taxon>
        <taxon>Myxococcota</taxon>
        <taxon>Myxococcia</taxon>
        <taxon>Myxococcales</taxon>
        <taxon>Cystobacterineae</taxon>
        <taxon>Myxococcaceae</taxon>
        <taxon>Corallococcus</taxon>
    </lineage>
</organism>
<accession>A0A3A8IBE2</accession>
<gene>
    <name evidence="1" type="ORF">HMI49_08635</name>
</gene>
<dbReference type="SUPFAM" id="SSF82171">
    <property type="entry name" value="DPP6 N-terminal domain-like"/>
    <property type="match status" value="1"/>
</dbReference>